<comment type="caution">
    <text evidence="1">The sequence shown here is derived from an EMBL/GenBank/DDBJ whole genome shotgun (WGS) entry which is preliminary data.</text>
</comment>
<accession>A0ACB9ZC42</accession>
<name>A0ACB9ZC42_9PEZI</name>
<evidence type="ECO:0000313" key="2">
    <source>
        <dbReference type="Proteomes" id="UP001497700"/>
    </source>
</evidence>
<dbReference type="Proteomes" id="UP001497700">
    <property type="component" value="Unassembled WGS sequence"/>
</dbReference>
<reference evidence="1 2" key="1">
    <citation type="journal article" date="2022" name="New Phytol.">
        <title>Ecological generalism drives hyperdiversity of secondary metabolite gene clusters in xylarialean endophytes.</title>
        <authorList>
            <person name="Franco M.E.E."/>
            <person name="Wisecaver J.H."/>
            <person name="Arnold A.E."/>
            <person name="Ju Y.M."/>
            <person name="Slot J.C."/>
            <person name="Ahrendt S."/>
            <person name="Moore L.P."/>
            <person name="Eastman K.E."/>
            <person name="Scott K."/>
            <person name="Konkel Z."/>
            <person name="Mondo S.J."/>
            <person name="Kuo A."/>
            <person name="Hayes R.D."/>
            <person name="Haridas S."/>
            <person name="Andreopoulos B."/>
            <person name="Riley R."/>
            <person name="LaButti K."/>
            <person name="Pangilinan J."/>
            <person name="Lipzen A."/>
            <person name="Amirebrahimi M."/>
            <person name="Yan J."/>
            <person name="Adam C."/>
            <person name="Keymanesh K."/>
            <person name="Ng V."/>
            <person name="Louie K."/>
            <person name="Northen T."/>
            <person name="Drula E."/>
            <person name="Henrissat B."/>
            <person name="Hsieh H.M."/>
            <person name="Youens-Clark K."/>
            <person name="Lutzoni F."/>
            <person name="Miadlikowska J."/>
            <person name="Eastwood D.C."/>
            <person name="Hamelin R.C."/>
            <person name="Grigoriev I.V."/>
            <person name="U'Ren J.M."/>
        </authorList>
    </citation>
    <scope>NUCLEOTIDE SEQUENCE [LARGE SCALE GENOMIC DNA]</scope>
    <source>
        <strain evidence="1 2">CBS 119005</strain>
    </source>
</reference>
<keyword evidence="2" id="KW-1185">Reference proteome</keyword>
<evidence type="ECO:0000313" key="1">
    <source>
        <dbReference type="EMBL" id="KAI4869436.1"/>
    </source>
</evidence>
<sequence>MKQDLDTNIFLKHCFAALPIELRLIIWAYNLPGPRIVDIKCSTESASTSELQRDHTPTTCIFTASVPVNLHVCRESRFAAFRRYRLLFRDPTKYGQVIFDPTRDILYFGARFGIAASGTRFGTFLSLVQPEELAYVHRIAINDALISHGRSRTRTNSTSRLTIEHILCQVHHRFTNLERLTFVCDDRNPVYSSDAFFVEPRVRNRILERQIQDVVTIVEDRQTQTKLPPWDVRAIAAEPNPPEYDQEVLGYRGSRQSFFRRFQLPQLEKALANRYQWALKA</sequence>
<protein>
    <submittedName>
        <fullName evidence="1">Uncharacterized protein</fullName>
    </submittedName>
</protein>
<gene>
    <name evidence="1" type="ORF">F4820DRAFT_406569</name>
</gene>
<dbReference type="EMBL" id="MU393430">
    <property type="protein sequence ID" value="KAI4869436.1"/>
    <property type="molecule type" value="Genomic_DNA"/>
</dbReference>
<proteinExistence type="predicted"/>
<organism evidence="1 2">
    <name type="scientific">Hypoxylon rubiginosum</name>
    <dbReference type="NCBI Taxonomy" id="110542"/>
    <lineage>
        <taxon>Eukaryota</taxon>
        <taxon>Fungi</taxon>
        <taxon>Dikarya</taxon>
        <taxon>Ascomycota</taxon>
        <taxon>Pezizomycotina</taxon>
        <taxon>Sordariomycetes</taxon>
        <taxon>Xylariomycetidae</taxon>
        <taxon>Xylariales</taxon>
        <taxon>Hypoxylaceae</taxon>
        <taxon>Hypoxylon</taxon>
    </lineage>
</organism>